<reference evidence="2 3" key="1">
    <citation type="submission" date="2014-07" db="EMBL/GenBank/DDBJ databases">
        <title>Methanogenic archaea and the global carbon cycle.</title>
        <authorList>
            <person name="Henriksen J.R."/>
            <person name="Luke J."/>
            <person name="Reinhart S."/>
            <person name="Benedict M.N."/>
            <person name="Youngblut N.D."/>
            <person name="Metcalf M.E."/>
            <person name="Whitaker R.J."/>
            <person name="Metcalf W.W."/>
        </authorList>
    </citation>
    <scope>NUCLEOTIDE SEQUENCE [LARGE SCALE GENOMIC DNA]</scope>
    <source>
        <strain evidence="2 3">227</strain>
    </source>
</reference>
<dbReference type="RefSeq" id="WP_048120186.1">
    <property type="nucleotide sequence ID" value="NZ_CP009530.1"/>
</dbReference>
<feature type="coiled-coil region" evidence="1">
    <location>
        <begin position="35"/>
        <end position="94"/>
    </location>
</feature>
<dbReference type="HOGENOM" id="CLU_2353198_0_0_2"/>
<dbReference type="GeneID" id="24800983"/>
<evidence type="ECO:0000256" key="1">
    <source>
        <dbReference type="SAM" id="Coils"/>
    </source>
</evidence>
<name>A0A0E3R4V8_METBA</name>
<protein>
    <submittedName>
        <fullName evidence="2">Uncharacterized protein</fullName>
    </submittedName>
</protein>
<evidence type="ECO:0000313" key="2">
    <source>
        <dbReference type="EMBL" id="AKB58485.1"/>
    </source>
</evidence>
<proteinExistence type="predicted"/>
<organism evidence="2 3">
    <name type="scientific">Methanosarcina barkeri 227</name>
    <dbReference type="NCBI Taxonomy" id="1434106"/>
    <lineage>
        <taxon>Archaea</taxon>
        <taxon>Methanobacteriati</taxon>
        <taxon>Methanobacteriota</taxon>
        <taxon>Stenosarchaea group</taxon>
        <taxon>Methanomicrobia</taxon>
        <taxon>Methanosarcinales</taxon>
        <taxon>Methanosarcinaceae</taxon>
        <taxon>Methanosarcina</taxon>
    </lineage>
</organism>
<dbReference type="EMBL" id="CP009530">
    <property type="protein sequence ID" value="AKB58485.1"/>
    <property type="molecule type" value="Genomic_DNA"/>
</dbReference>
<evidence type="ECO:0000313" key="3">
    <source>
        <dbReference type="Proteomes" id="UP000033079"/>
    </source>
</evidence>
<gene>
    <name evidence="2" type="ORF">MSBR2_1969</name>
</gene>
<dbReference type="AlphaFoldDB" id="A0A0E3R4V8"/>
<keyword evidence="1" id="KW-0175">Coiled coil</keyword>
<dbReference type="KEGG" id="mbar:MSBR2_1969"/>
<dbReference type="PATRIC" id="fig|1434106.5.peg.2525"/>
<dbReference type="Proteomes" id="UP000033079">
    <property type="component" value="Chromosome"/>
</dbReference>
<sequence length="96" mass="11493">MDELERTFIRNLGMMSYAVSDITKQLNEITDNSSKEEVNDNFKLLANKIEEIEKKIYNMKNAMEAVIKQNQKEINKLRLDFENDKRNRENALRRMH</sequence>
<accession>A0A0E3R4V8</accession>